<accession>A0A2I1M1E7</accession>
<dbReference type="AlphaFoldDB" id="A0A2I1M1E7"/>
<feature type="region of interest" description="Disordered" evidence="1">
    <location>
        <begin position="299"/>
        <end position="327"/>
    </location>
</feature>
<dbReference type="Proteomes" id="UP000242263">
    <property type="component" value="Unassembled WGS sequence"/>
</dbReference>
<reference evidence="2 3" key="1">
    <citation type="submission" date="2017-12" db="EMBL/GenBank/DDBJ databases">
        <title>Phylogenetic diversity of female urinary microbiome.</title>
        <authorList>
            <person name="Thomas-White K."/>
            <person name="Wolfe A.J."/>
        </authorList>
    </citation>
    <scope>NUCLEOTIDE SEQUENCE [LARGE SCALE GENOMIC DNA]</scope>
    <source>
        <strain evidence="2 3">UMB0064</strain>
    </source>
</reference>
<dbReference type="RefSeq" id="WP_049217318.1">
    <property type="nucleotide sequence ID" value="NZ_JASOIG010000013.1"/>
</dbReference>
<sequence length="327" mass="35844">MSGALAITQDQQEFSEQQLAALTQLGVTNASKGDLALFFNQAQRTGLDPFSRQIYMIGRYSSRDRAYKQTIQVGIDGFRQIAHKTAKQCGETFGMEDTLWADNKGRWHDLWLGNVPPAAAKVTVLRNGQRFSAVAVFNEYAGFTKDGELTSMWASKPALMIAKCAEAAALRKAFPADLSGLYTADEMSQADNEAQPPTPVVIDPTVPPTMHQKPPKMTPPPQAQPELGEDKLLNRYRQMMSTILQESGVTSKQTAGAVLSLLVGRTVAATADMSRDELKPLIENGSHTAARVREFVQQTNQEAAKQADTTPDEDVIQGEIINDKEEE</sequence>
<dbReference type="GO" id="GO:0003677">
    <property type="term" value="F:DNA binding"/>
    <property type="evidence" value="ECO:0007669"/>
    <property type="project" value="InterPro"/>
</dbReference>
<evidence type="ECO:0000313" key="2">
    <source>
        <dbReference type="EMBL" id="PKZ13951.1"/>
    </source>
</evidence>
<name>A0A2I1M1E7_9BIFI</name>
<dbReference type="InterPro" id="IPR018330">
    <property type="entry name" value="RecT_fam"/>
</dbReference>
<dbReference type="Pfam" id="PF03837">
    <property type="entry name" value="RecT"/>
    <property type="match status" value="1"/>
</dbReference>
<proteinExistence type="predicted"/>
<comment type="caution">
    <text evidence="2">The sequence shown here is derived from an EMBL/GenBank/DDBJ whole genome shotgun (WGS) entry which is preliminary data.</text>
</comment>
<evidence type="ECO:0000256" key="1">
    <source>
        <dbReference type="SAM" id="MobiDB-lite"/>
    </source>
</evidence>
<dbReference type="EMBL" id="PKGU01000009">
    <property type="protein sequence ID" value="PKZ13951.1"/>
    <property type="molecule type" value="Genomic_DNA"/>
</dbReference>
<dbReference type="NCBIfam" id="TIGR01913">
    <property type="entry name" value="bet_lambda"/>
    <property type="match status" value="1"/>
</dbReference>
<gene>
    <name evidence="2" type="primary">bet</name>
    <name evidence="2" type="ORF">CYJ32_07860</name>
</gene>
<protein>
    <submittedName>
        <fullName evidence="2">Phage recombination protein Bet</fullName>
    </submittedName>
</protein>
<dbReference type="GO" id="GO:0006310">
    <property type="term" value="P:DNA recombination"/>
    <property type="evidence" value="ECO:0007669"/>
    <property type="project" value="InterPro"/>
</dbReference>
<evidence type="ECO:0000313" key="3">
    <source>
        <dbReference type="Proteomes" id="UP000242263"/>
    </source>
</evidence>
<organism evidence="2 3">
    <name type="scientific">Alloscardovia omnicolens</name>
    <dbReference type="NCBI Taxonomy" id="419015"/>
    <lineage>
        <taxon>Bacteria</taxon>
        <taxon>Bacillati</taxon>
        <taxon>Actinomycetota</taxon>
        <taxon>Actinomycetes</taxon>
        <taxon>Bifidobacteriales</taxon>
        <taxon>Bifidobacteriaceae</taxon>
        <taxon>Alloscardovia</taxon>
    </lineage>
</organism>
<dbReference type="InterPro" id="IPR010183">
    <property type="entry name" value="Phage_lambda_Bet"/>
</dbReference>
<feature type="compositionally biased region" description="Polar residues" evidence="1">
    <location>
        <begin position="299"/>
        <end position="309"/>
    </location>
</feature>